<dbReference type="Gene3D" id="1.10.10.1110">
    <property type="entry name" value="Methyltransferase PG1098, N-terminal domain"/>
    <property type="match status" value="1"/>
</dbReference>
<reference evidence="3 4" key="1">
    <citation type="submission" date="2018-06" db="EMBL/GenBank/DDBJ databases">
        <title>Genomic Encyclopedia of Type Strains, Phase III (KMG-III): the genomes of soil and plant-associated and newly described type strains.</title>
        <authorList>
            <person name="Whitman W."/>
        </authorList>
    </citation>
    <scope>NUCLEOTIDE SEQUENCE [LARGE SCALE GENOMIC DNA]</scope>
    <source>
        <strain evidence="3 4">CECT 7945</strain>
    </source>
</reference>
<sequence length="392" mass="44999">MNKSLLHTEIQDFINNNLKSDPASLLLKGVPFDTVDSKLIIEQIEAKKRCQKKLPTWFNSENIYYPNKLNIEQTSSEITADFKSKLISGNHIIDLTGGFGVDAFYFSKRVKHVTHCEINSELSEIVSHNFKALNVSNISCLNENGIDALQDINEPLDWIYIDPSRRDNSKQKVFLLADCEPNIETHHDLLLKYSKNVMIKTSPLLDITATLSVLPQVKEIHIVAVNNEVKELLWILERGYIDDTIIKTVNLQSNKSQHFEFNFNHESKVIATLKEPLSYLYEPNSAILKSGGFNMVSDILHIDKLHKHSHLYTSDYLLDFPGRRFKIEKQIPFNKKAFLKENISKANITTRNFPLSVNDIRKKLKVKDGGEIYLFFTTDFNDSKIIIICSKI</sequence>
<organism evidence="3 4">
    <name type="scientific">Winogradskyella epiphytica</name>
    <dbReference type="NCBI Taxonomy" id="262005"/>
    <lineage>
        <taxon>Bacteria</taxon>
        <taxon>Pseudomonadati</taxon>
        <taxon>Bacteroidota</taxon>
        <taxon>Flavobacteriia</taxon>
        <taxon>Flavobacteriales</taxon>
        <taxon>Flavobacteriaceae</taxon>
        <taxon>Winogradskyella</taxon>
    </lineage>
</organism>
<accession>A0A2V4YE71</accession>
<evidence type="ECO:0000259" key="2">
    <source>
        <dbReference type="Pfam" id="PF22013"/>
    </source>
</evidence>
<dbReference type="InterPro" id="IPR029063">
    <property type="entry name" value="SAM-dependent_MTases_sf"/>
</dbReference>
<feature type="domain" description="PG-1098 ferredoxin-like" evidence="2">
    <location>
        <begin position="279"/>
        <end position="321"/>
    </location>
</feature>
<dbReference type="EMBL" id="QJTD01000002">
    <property type="protein sequence ID" value="PYE81777.1"/>
    <property type="molecule type" value="Genomic_DNA"/>
</dbReference>
<dbReference type="OrthoDB" id="1000417at2"/>
<dbReference type="RefSeq" id="WP_110475156.1">
    <property type="nucleotide sequence ID" value="NZ_BMWQ01000002.1"/>
</dbReference>
<dbReference type="InterPro" id="IPR054168">
    <property type="entry name" value="PG_1098_Fer"/>
</dbReference>
<dbReference type="Pfam" id="PF03602">
    <property type="entry name" value="Cons_hypoth95"/>
    <property type="match status" value="1"/>
</dbReference>
<dbReference type="AlphaFoldDB" id="A0A2V4YE71"/>
<evidence type="ECO:0000313" key="3">
    <source>
        <dbReference type="EMBL" id="PYE81777.1"/>
    </source>
</evidence>
<comment type="caution">
    <text evidence="3">The sequence shown here is derived from an EMBL/GenBank/DDBJ whole genome shotgun (WGS) entry which is preliminary data.</text>
</comment>
<proteinExistence type="predicted"/>
<keyword evidence="4" id="KW-1185">Reference proteome</keyword>
<dbReference type="GO" id="GO:0032259">
    <property type="term" value="P:methylation"/>
    <property type="evidence" value="ECO:0007669"/>
    <property type="project" value="UniProtKB-KW"/>
</dbReference>
<dbReference type="GO" id="GO:0008168">
    <property type="term" value="F:methyltransferase activity"/>
    <property type="evidence" value="ECO:0007669"/>
    <property type="project" value="UniProtKB-KW"/>
</dbReference>
<keyword evidence="3" id="KW-0489">Methyltransferase</keyword>
<gene>
    <name evidence="3" type="ORF">DFQ11_102351</name>
</gene>
<dbReference type="Pfam" id="PF18096">
    <property type="entry name" value="Thump_like"/>
    <property type="match status" value="1"/>
</dbReference>
<protein>
    <submittedName>
        <fullName evidence="3">Putative methyltransferase</fullName>
    </submittedName>
</protein>
<evidence type="ECO:0000313" key="4">
    <source>
        <dbReference type="Proteomes" id="UP000248054"/>
    </source>
</evidence>
<dbReference type="Proteomes" id="UP000248054">
    <property type="component" value="Unassembled WGS sequence"/>
</dbReference>
<dbReference type="InterPro" id="IPR041497">
    <property type="entry name" value="Thump-like"/>
</dbReference>
<name>A0A2V4YE71_9FLAO</name>
<dbReference type="SUPFAM" id="SSF53335">
    <property type="entry name" value="S-adenosyl-L-methionine-dependent methyltransferases"/>
    <property type="match status" value="1"/>
</dbReference>
<dbReference type="Pfam" id="PF22013">
    <property type="entry name" value="PG_1098_Fer"/>
    <property type="match status" value="1"/>
</dbReference>
<keyword evidence="3" id="KW-0808">Transferase</keyword>
<evidence type="ECO:0000259" key="1">
    <source>
        <dbReference type="Pfam" id="PF18096"/>
    </source>
</evidence>
<feature type="domain" description="THUMP-like" evidence="1">
    <location>
        <begin position="322"/>
        <end position="391"/>
    </location>
</feature>
<dbReference type="Gene3D" id="3.40.50.150">
    <property type="entry name" value="Vaccinia Virus protein VP39"/>
    <property type="match status" value="1"/>
</dbReference>